<dbReference type="SUPFAM" id="SSF159888">
    <property type="entry name" value="YdhG-like"/>
    <property type="match status" value="1"/>
</dbReference>
<dbReference type="Proteomes" id="UP001139409">
    <property type="component" value="Unassembled WGS sequence"/>
</dbReference>
<dbReference type="EMBL" id="JAIXNE010000001">
    <property type="protein sequence ID" value="MCA6073700.1"/>
    <property type="molecule type" value="Genomic_DNA"/>
</dbReference>
<evidence type="ECO:0000313" key="3">
    <source>
        <dbReference type="Proteomes" id="UP001139409"/>
    </source>
</evidence>
<protein>
    <submittedName>
        <fullName evidence="2">DUF1801 domain-containing protein</fullName>
    </submittedName>
</protein>
<accession>A0A9X1KVH9</accession>
<dbReference type="InterPro" id="IPR014922">
    <property type="entry name" value="YdhG-like"/>
</dbReference>
<proteinExistence type="predicted"/>
<dbReference type="AlphaFoldDB" id="A0A9X1KVH9"/>
<reference evidence="2" key="1">
    <citation type="submission" date="2021-09" db="EMBL/GenBank/DDBJ databases">
        <title>Fulvivirga sp. isolated from coastal sediment.</title>
        <authorList>
            <person name="Yu H."/>
        </authorList>
    </citation>
    <scope>NUCLEOTIDE SEQUENCE</scope>
    <source>
        <strain evidence="2">1062</strain>
    </source>
</reference>
<evidence type="ECO:0000313" key="2">
    <source>
        <dbReference type="EMBL" id="MCA6073700.1"/>
    </source>
</evidence>
<name>A0A9X1KVH9_9BACT</name>
<gene>
    <name evidence="2" type="ORF">LDX50_02420</name>
</gene>
<dbReference type="Pfam" id="PF08818">
    <property type="entry name" value="DUF1801"/>
    <property type="match status" value="1"/>
</dbReference>
<dbReference type="RefSeq" id="WP_225696811.1">
    <property type="nucleotide sequence ID" value="NZ_JAIXNE010000001.1"/>
</dbReference>
<organism evidence="2 3">
    <name type="scientific">Fulvivirga sedimenti</name>
    <dbReference type="NCBI Taxonomy" id="2879465"/>
    <lineage>
        <taxon>Bacteria</taxon>
        <taxon>Pseudomonadati</taxon>
        <taxon>Bacteroidota</taxon>
        <taxon>Cytophagia</taxon>
        <taxon>Cytophagales</taxon>
        <taxon>Fulvivirgaceae</taxon>
        <taxon>Fulvivirga</taxon>
    </lineage>
</organism>
<comment type="caution">
    <text evidence="2">The sequence shown here is derived from an EMBL/GenBank/DDBJ whole genome shotgun (WGS) entry which is preliminary data.</text>
</comment>
<evidence type="ECO:0000259" key="1">
    <source>
        <dbReference type="Pfam" id="PF08818"/>
    </source>
</evidence>
<keyword evidence="3" id="KW-1185">Reference proteome</keyword>
<feature type="domain" description="YdhG-like" evidence="1">
    <location>
        <begin position="24"/>
        <end position="129"/>
    </location>
</feature>
<sequence length="137" mass="15522">MSLKTTPNDGSVKEFIGSVVDPEKRADAEVLLKLMKQITGSKPVMWGDSIVGFGKYHYVYASGREGDWFLTGFSPRKQNLTIYIMDGFSKYERQLKKLGKSKNSVSCLYVKRLSDIDIDVLEVILRESVADLKKKYS</sequence>